<feature type="domain" description="VTT" evidence="8">
    <location>
        <begin position="68"/>
        <end position="193"/>
    </location>
</feature>
<evidence type="ECO:0000313" key="9">
    <source>
        <dbReference type="EMBL" id="KJL44326.1"/>
    </source>
</evidence>
<protein>
    <submittedName>
        <fullName evidence="9">Inner membrane protein YohD</fullName>
    </submittedName>
</protein>
<dbReference type="PANTHER" id="PTHR30353">
    <property type="entry name" value="INNER MEMBRANE PROTEIN DEDA-RELATED"/>
    <property type="match status" value="1"/>
</dbReference>
<keyword evidence="3 7" id="KW-1003">Cell membrane</keyword>
<evidence type="ECO:0000256" key="2">
    <source>
        <dbReference type="ARBA" id="ARBA00010792"/>
    </source>
</evidence>
<dbReference type="AlphaFoldDB" id="A0A0M2HJ15"/>
<comment type="caution">
    <text evidence="9">The sequence shown here is derived from an EMBL/GenBank/DDBJ whole genome shotgun (WGS) entry which is preliminary data.</text>
</comment>
<organism evidence="9 10">
    <name type="scientific">Microbacterium trichothecenolyticum</name>
    <name type="common">Aureobacterium trichothecenolyticum</name>
    <dbReference type="NCBI Taxonomy" id="69370"/>
    <lineage>
        <taxon>Bacteria</taxon>
        <taxon>Bacillati</taxon>
        <taxon>Actinomycetota</taxon>
        <taxon>Actinomycetes</taxon>
        <taxon>Micrococcales</taxon>
        <taxon>Microbacteriaceae</taxon>
        <taxon>Microbacterium</taxon>
    </lineage>
</organism>
<gene>
    <name evidence="9" type="primary">yohD</name>
    <name evidence="9" type="ORF">RS82_00969</name>
</gene>
<dbReference type="GO" id="GO:0005886">
    <property type="term" value="C:plasma membrane"/>
    <property type="evidence" value="ECO:0007669"/>
    <property type="project" value="UniProtKB-SubCell"/>
</dbReference>
<comment type="similarity">
    <text evidence="2 7">Belongs to the DedA family.</text>
</comment>
<dbReference type="Pfam" id="PF09335">
    <property type="entry name" value="VTT_dom"/>
    <property type="match status" value="1"/>
</dbReference>
<evidence type="ECO:0000256" key="7">
    <source>
        <dbReference type="RuleBase" id="RU367016"/>
    </source>
</evidence>
<keyword evidence="4 7" id="KW-0812">Transmembrane</keyword>
<keyword evidence="5 7" id="KW-1133">Transmembrane helix</keyword>
<evidence type="ECO:0000256" key="5">
    <source>
        <dbReference type="ARBA" id="ARBA00022989"/>
    </source>
</evidence>
<dbReference type="PANTHER" id="PTHR30353:SF0">
    <property type="entry name" value="TRANSMEMBRANE PROTEIN"/>
    <property type="match status" value="1"/>
</dbReference>
<feature type="transmembrane region" description="Helical" evidence="7">
    <location>
        <begin position="89"/>
        <end position="111"/>
    </location>
</feature>
<evidence type="ECO:0000256" key="4">
    <source>
        <dbReference type="ARBA" id="ARBA00022692"/>
    </source>
</evidence>
<dbReference type="EMBL" id="JYJA01000027">
    <property type="protein sequence ID" value="KJL44326.1"/>
    <property type="molecule type" value="Genomic_DNA"/>
</dbReference>
<accession>A0A0M2HJ15</accession>
<dbReference type="PATRIC" id="fig|69370.6.peg.1002"/>
<name>A0A0M2HJ15_MICTR</name>
<keyword evidence="6 7" id="KW-0472">Membrane</keyword>
<evidence type="ECO:0000259" key="8">
    <source>
        <dbReference type="Pfam" id="PF09335"/>
    </source>
</evidence>
<evidence type="ECO:0000256" key="3">
    <source>
        <dbReference type="ARBA" id="ARBA00022475"/>
    </source>
</evidence>
<comment type="subcellular location">
    <subcellularLocation>
        <location evidence="1 7">Cell membrane</location>
        <topology evidence="1 7">Multi-pass membrane protein</topology>
    </subcellularLocation>
</comment>
<proteinExistence type="inferred from homology"/>
<dbReference type="InterPro" id="IPR032816">
    <property type="entry name" value="VTT_dom"/>
</dbReference>
<evidence type="ECO:0000256" key="1">
    <source>
        <dbReference type="ARBA" id="ARBA00004651"/>
    </source>
</evidence>
<feature type="transmembrane region" description="Helical" evidence="7">
    <location>
        <begin position="204"/>
        <end position="225"/>
    </location>
</feature>
<keyword evidence="10" id="KW-1185">Reference proteome</keyword>
<evidence type="ECO:0000313" key="10">
    <source>
        <dbReference type="Proteomes" id="UP000034098"/>
    </source>
</evidence>
<reference evidence="9 10" key="1">
    <citation type="submission" date="2015-02" db="EMBL/GenBank/DDBJ databases">
        <title>Draft genome sequences of ten Microbacterium spp. with emphasis on heavy metal contaminated environments.</title>
        <authorList>
            <person name="Corretto E."/>
        </authorList>
    </citation>
    <scope>NUCLEOTIDE SEQUENCE [LARGE SCALE GENOMIC DNA]</scope>
    <source>
        <strain evidence="9 10">DSM 8608</strain>
    </source>
</reference>
<evidence type="ECO:0000256" key="6">
    <source>
        <dbReference type="ARBA" id="ARBA00023136"/>
    </source>
</evidence>
<feature type="transmembrane region" description="Helical" evidence="7">
    <location>
        <begin position="50"/>
        <end position="82"/>
    </location>
</feature>
<dbReference type="InterPro" id="IPR032818">
    <property type="entry name" value="DedA-like"/>
</dbReference>
<sequence>MPRTGVRAEEFTGCTAAGHRTCPVPSPFTAGGYQEDMLEDLLTTVASSAWALPLLFVLVLGDAFLVVIPGEAAVTALGALAVSQSEPPLVAIVLVAAAAALTGDAACYLVGRSIGPQRWRWMRTSRAQTAFAWARLRLEHRAALVLFSARFIPFARLAVNLTAGATRLPAPRYLAVAALAALAWAVYQALVGAVVAALVPGGPVVAVVVSVAFAVGLGLAVDAVLARRLRDRSAAGDD</sequence>
<feature type="transmembrane region" description="Helical" evidence="7">
    <location>
        <begin position="173"/>
        <end position="198"/>
    </location>
</feature>
<dbReference type="Proteomes" id="UP000034098">
    <property type="component" value="Unassembled WGS sequence"/>
</dbReference>